<reference evidence="2" key="1">
    <citation type="submission" date="2020-08" db="EMBL/GenBank/DDBJ databases">
        <title>Genome sequencing and assembly of the red palm weevil Rhynchophorus ferrugineus.</title>
        <authorList>
            <person name="Dias G.B."/>
            <person name="Bergman C.M."/>
            <person name="Manee M."/>
        </authorList>
    </citation>
    <scope>NUCLEOTIDE SEQUENCE</scope>
    <source>
        <strain evidence="2">AA-2017</strain>
        <tissue evidence="2">Whole larva</tissue>
    </source>
</reference>
<feature type="region of interest" description="Disordered" evidence="1">
    <location>
        <begin position="21"/>
        <end position="46"/>
    </location>
</feature>
<feature type="compositionally biased region" description="Basic residues" evidence="1">
    <location>
        <begin position="30"/>
        <end position="45"/>
    </location>
</feature>
<comment type="caution">
    <text evidence="2">The sequence shown here is derived from an EMBL/GenBank/DDBJ whole genome shotgun (WGS) entry which is preliminary data.</text>
</comment>
<sequence>MSQIKVIDSLLTQECKKYKIDRKISSTKKPPAKRRRKDHGYKNKNRLSPEVIETNNEEIQYLEEPNLKRSTESGNKVPFPHITKSNWKAFNTKLFNEDMDPQTVKIKKCLNRMQSRRSENFHFTTCHYIRKTIIDSLLKRDWDVLTNLLIIFIERYNKPLFMPFIRQICDILQCHHPKIKVVTGINAKIPTIQYNINCRSLMIIVYFLYHSK</sequence>
<dbReference type="EMBL" id="JAACXV010000242">
    <property type="protein sequence ID" value="KAF7281418.1"/>
    <property type="molecule type" value="Genomic_DNA"/>
</dbReference>
<keyword evidence="3" id="KW-1185">Reference proteome</keyword>
<organism evidence="2 3">
    <name type="scientific">Rhynchophorus ferrugineus</name>
    <name type="common">Red palm weevil</name>
    <name type="synonym">Curculio ferrugineus</name>
    <dbReference type="NCBI Taxonomy" id="354439"/>
    <lineage>
        <taxon>Eukaryota</taxon>
        <taxon>Metazoa</taxon>
        <taxon>Ecdysozoa</taxon>
        <taxon>Arthropoda</taxon>
        <taxon>Hexapoda</taxon>
        <taxon>Insecta</taxon>
        <taxon>Pterygota</taxon>
        <taxon>Neoptera</taxon>
        <taxon>Endopterygota</taxon>
        <taxon>Coleoptera</taxon>
        <taxon>Polyphaga</taxon>
        <taxon>Cucujiformia</taxon>
        <taxon>Curculionidae</taxon>
        <taxon>Dryophthorinae</taxon>
        <taxon>Rhynchophorus</taxon>
    </lineage>
</organism>
<dbReference type="Proteomes" id="UP000625711">
    <property type="component" value="Unassembled WGS sequence"/>
</dbReference>
<gene>
    <name evidence="2" type="ORF">GWI33_004798</name>
</gene>
<proteinExistence type="predicted"/>
<dbReference type="AlphaFoldDB" id="A0A834IMN9"/>
<name>A0A834IMN9_RHYFE</name>
<accession>A0A834IMN9</accession>
<evidence type="ECO:0000313" key="3">
    <source>
        <dbReference type="Proteomes" id="UP000625711"/>
    </source>
</evidence>
<evidence type="ECO:0000313" key="2">
    <source>
        <dbReference type="EMBL" id="KAF7281418.1"/>
    </source>
</evidence>
<protein>
    <submittedName>
        <fullName evidence="2">Uncharacterized protein</fullName>
    </submittedName>
</protein>
<evidence type="ECO:0000256" key="1">
    <source>
        <dbReference type="SAM" id="MobiDB-lite"/>
    </source>
</evidence>